<proteinExistence type="predicted"/>
<protein>
    <recommendedName>
        <fullName evidence="4">Preprotein translocase subunit YajC</fullName>
    </recommendedName>
</protein>
<feature type="transmembrane region" description="Helical" evidence="1">
    <location>
        <begin position="6"/>
        <end position="22"/>
    </location>
</feature>
<keyword evidence="1" id="KW-0812">Transmembrane</keyword>
<dbReference type="Proteomes" id="UP000234335">
    <property type="component" value="Unassembled WGS sequence"/>
</dbReference>
<reference evidence="2 3" key="1">
    <citation type="submission" date="2017-12" db="EMBL/GenBank/DDBJ databases">
        <title>Phylogenetic diversity of female urinary microbiome.</title>
        <authorList>
            <person name="Thomas-White K."/>
            <person name="Wolfe A.J."/>
        </authorList>
    </citation>
    <scope>NUCLEOTIDE SEQUENCE [LARGE SCALE GENOMIC DNA]</scope>
    <source>
        <strain evidence="2 3">UMB0119</strain>
    </source>
</reference>
<dbReference type="InterPro" id="IPR003849">
    <property type="entry name" value="Preprotein_translocase_YajC"/>
</dbReference>
<comment type="caution">
    <text evidence="2">The sequence shown here is derived from an EMBL/GenBank/DDBJ whole genome shotgun (WGS) entry which is preliminary data.</text>
</comment>
<dbReference type="EMBL" id="PKGS01000002">
    <property type="protein sequence ID" value="PKZ16922.1"/>
    <property type="molecule type" value="Genomic_DNA"/>
</dbReference>
<sequence>MLMKLEYIILIILLFGFYEKSLKDNKIHRKNREYVNDNLKVGSKITTFSGIIGEVTNIQGEVVTILSGEYDSATKLKIKKSEIENILS</sequence>
<keyword evidence="1" id="KW-1133">Transmembrane helix</keyword>
<evidence type="ECO:0008006" key="4">
    <source>
        <dbReference type="Google" id="ProtNLM"/>
    </source>
</evidence>
<keyword evidence="1" id="KW-0472">Membrane</keyword>
<evidence type="ECO:0000313" key="3">
    <source>
        <dbReference type="Proteomes" id="UP000234335"/>
    </source>
</evidence>
<dbReference type="AlphaFoldDB" id="A0A2I1M9W7"/>
<evidence type="ECO:0000256" key="1">
    <source>
        <dbReference type="SAM" id="Phobius"/>
    </source>
</evidence>
<keyword evidence="3" id="KW-1185">Reference proteome</keyword>
<dbReference type="Pfam" id="PF02699">
    <property type="entry name" value="YajC"/>
    <property type="match status" value="1"/>
</dbReference>
<accession>A0A2I1M9W7</accession>
<dbReference type="SMART" id="SM01323">
    <property type="entry name" value="YajC"/>
    <property type="match status" value="1"/>
</dbReference>
<gene>
    <name evidence="2" type="ORF">CYJ34_03815</name>
</gene>
<name>A0A2I1M9W7_9FIRM</name>
<evidence type="ECO:0000313" key="2">
    <source>
        <dbReference type="EMBL" id="PKZ16922.1"/>
    </source>
</evidence>
<organism evidence="2 3">
    <name type="scientific">Anaerococcus octavius</name>
    <dbReference type="NCBI Taxonomy" id="54007"/>
    <lineage>
        <taxon>Bacteria</taxon>
        <taxon>Bacillati</taxon>
        <taxon>Bacillota</taxon>
        <taxon>Tissierellia</taxon>
        <taxon>Tissierellales</taxon>
        <taxon>Peptoniphilaceae</taxon>
        <taxon>Anaerococcus</taxon>
    </lineage>
</organism>